<protein>
    <submittedName>
        <fullName evidence="2">XRE family transcriptional regulator</fullName>
    </submittedName>
</protein>
<dbReference type="SUPFAM" id="SSF47413">
    <property type="entry name" value="lambda repressor-like DNA-binding domains"/>
    <property type="match status" value="1"/>
</dbReference>
<dbReference type="EMBL" id="PKGS01000001">
    <property type="protein sequence ID" value="PKZ17312.1"/>
    <property type="molecule type" value="Genomic_DNA"/>
</dbReference>
<reference evidence="2 3" key="1">
    <citation type="submission" date="2017-12" db="EMBL/GenBank/DDBJ databases">
        <title>Phylogenetic diversity of female urinary microbiome.</title>
        <authorList>
            <person name="Thomas-White K."/>
            <person name="Wolfe A.J."/>
        </authorList>
    </citation>
    <scope>NUCLEOTIDE SEQUENCE [LARGE SCALE GENOMIC DNA]</scope>
    <source>
        <strain evidence="2 3">UMB0119</strain>
    </source>
</reference>
<comment type="caution">
    <text evidence="2">The sequence shown here is derived from an EMBL/GenBank/DDBJ whole genome shotgun (WGS) entry which is preliminary data.</text>
</comment>
<accession>A0A2I1MB21</accession>
<name>A0A2I1MB21_9FIRM</name>
<proteinExistence type="predicted"/>
<keyword evidence="3" id="KW-1185">Reference proteome</keyword>
<dbReference type="GO" id="GO:0003677">
    <property type="term" value="F:DNA binding"/>
    <property type="evidence" value="ECO:0007669"/>
    <property type="project" value="InterPro"/>
</dbReference>
<dbReference type="AlphaFoldDB" id="A0A2I1MB21"/>
<evidence type="ECO:0000313" key="2">
    <source>
        <dbReference type="EMBL" id="PKZ17312.1"/>
    </source>
</evidence>
<evidence type="ECO:0000259" key="1">
    <source>
        <dbReference type="Pfam" id="PF13443"/>
    </source>
</evidence>
<feature type="domain" description="HTH cro/C1-type" evidence="1">
    <location>
        <begin position="3"/>
        <end position="50"/>
    </location>
</feature>
<sequence>MYKEDLRLDTGMSSATLHKLGKNEIVSMDVLARICESLKCDEGDIVSYINEEGVSE</sequence>
<evidence type="ECO:0000313" key="3">
    <source>
        <dbReference type="Proteomes" id="UP000234335"/>
    </source>
</evidence>
<dbReference type="InterPro" id="IPR001387">
    <property type="entry name" value="Cro/C1-type_HTH"/>
</dbReference>
<dbReference type="Proteomes" id="UP000234335">
    <property type="component" value="Unassembled WGS sequence"/>
</dbReference>
<organism evidence="2 3">
    <name type="scientific">Anaerococcus octavius</name>
    <dbReference type="NCBI Taxonomy" id="54007"/>
    <lineage>
        <taxon>Bacteria</taxon>
        <taxon>Bacillati</taxon>
        <taxon>Bacillota</taxon>
        <taxon>Tissierellia</taxon>
        <taxon>Tissierellales</taxon>
        <taxon>Peptoniphilaceae</taxon>
        <taxon>Anaerococcus</taxon>
    </lineage>
</organism>
<dbReference type="InterPro" id="IPR010982">
    <property type="entry name" value="Lambda_DNA-bd_dom_sf"/>
</dbReference>
<gene>
    <name evidence="2" type="ORF">CYJ34_00980</name>
</gene>
<dbReference type="Pfam" id="PF13443">
    <property type="entry name" value="HTH_26"/>
    <property type="match status" value="1"/>
</dbReference>